<evidence type="ECO:0000256" key="1">
    <source>
        <dbReference type="SAM" id="Phobius"/>
    </source>
</evidence>
<dbReference type="RefSeq" id="WP_143527441.1">
    <property type="nucleotide sequence ID" value="NZ_AP019791.1"/>
</dbReference>
<feature type="transmembrane region" description="Helical" evidence="1">
    <location>
        <begin position="151"/>
        <end position="175"/>
    </location>
</feature>
<keyword evidence="1" id="KW-0812">Transmembrane</keyword>
<protein>
    <submittedName>
        <fullName evidence="2">Uncharacterized protein</fullName>
    </submittedName>
</protein>
<dbReference type="AlphaFoldDB" id="A0A510HJJ4"/>
<evidence type="ECO:0000313" key="2">
    <source>
        <dbReference type="EMBL" id="BBL79435.1"/>
    </source>
</evidence>
<name>A0A510HJJ4_9ACTN</name>
<gene>
    <name evidence="2" type="ORF">RxyAA322_12890</name>
</gene>
<reference evidence="2" key="1">
    <citation type="journal article" date="2019" name="Microbiol. Resour. Announc.">
        <title>Complete Genome Sequence of Rubrobacter xylanophilus Strain AA3-22, Isolated from Arima Onsen in Japan.</title>
        <authorList>
            <person name="Tomariguchi N."/>
            <person name="Miyazaki K."/>
        </authorList>
    </citation>
    <scope>NUCLEOTIDE SEQUENCE [LARGE SCALE GENOMIC DNA]</scope>
    <source>
        <strain evidence="2">AA3-22</strain>
    </source>
</reference>
<evidence type="ECO:0000313" key="3">
    <source>
        <dbReference type="Proteomes" id="UP000318065"/>
    </source>
</evidence>
<feature type="transmembrane region" description="Helical" evidence="1">
    <location>
        <begin position="122"/>
        <end position="145"/>
    </location>
</feature>
<dbReference type="OrthoDB" id="3683544at2"/>
<dbReference type="EMBL" id="AP019791">
    <property type="protein sequence ID" value="BBL79435.1"/>
    <property type="molecule type" value="Genomic_DNA"/>
</dbReference>
<proteinExistence type="predicted"/>
<organism evidence="2 3">
    <name type="scientific">Rubrobacter xylanophilus</name>
    <dbReference type="NCBI Taxonomy" id="49319"/>
    <lineage>
        <taxon>Bacteria</taxon>
        <taxon>Bacillati</taxon>
        <taxon>Actinomycetota</taxon>
        <taxon>Rubrobacteria</taxon>
        <taxon>Rubrobacterales</taxon>
        <taxon>Rubrobacteraceae</taxon>
        <taxon>Rubrobacter</taxon>
    </lineage>
</organism>
<dbReference type="Proteomes" id="UP000318065">
    <property type="component" value="Chromosome"/>
</dbReference>
<feature type="transmembrane region" description="Helical" evidence="1">
    <location>
        <begin position="32"/>
        <end position="53"/>
    </location>
</feature>
<keyword evidence="1" id="KW-0472">Membrane</keyword>
<keyword evidence="1" id="KW-1133">Transmembrane helix</keyword>
<sequence length="300" mass="33624">MRRVFKMLFPLLIVAGAFLVWSGTMELGDAILVVVGLEALLALVGIGGVLLIVRRYRREREEGLDAWAALENGLALALPRKVARLIVHEPKVLASLFRWVFGRAKPSESEFGYHKRSALRMIVPLVVLTAPIELFAVHLLAYLFVPWAWVKWALLIVGVYAIFWLLGFYASIVTLPHRLEEGGIRIRYGAFTEGFIPYVEITDVERTNRRAPKFHDGLQSVPEEDTLYLAIGGRTNVTLRLRAPHSIDGFLKESPPFSVVHLAADEPERLVRELRLRVEASAAEGINGSDGDNLQNRAVR</sequence>
<accession>A0A510HJJ4</accession>
<keyword evidence="3" id="KW-1185">Reference proteome</keyword>